<proteinExistence type="predicted"/>
<keyword evidence="3" id="KW-1185">Reference proteome</keyword>
<evidence type="ECO:0000313" key="3">
    <source>
        <dbReference type="Proteomes" id="UP000326924"/>
    </source>
</evidence>
<dbReference type="AlphaFoldDB" id="A0A5J5F264"/>
<comment type="caution">
    <text evidence="2">The sequence shown here is derived from an EMBL/GenBank/DDBJ whole genome shotgun (WGS) entry which is preliminary data.</text>
</comment>
<name>A0A5J5F264_9PEZI</name>
<accession>A0A5J5F264</accession>
<feature type="region of interest" description="Disordered" evidence="1">
    <location>
        <begin position="1"/>
        <end position="31"/>
    </location>
</feature>
<dbReference type="Proteomes" id="UP000326924">
    <property type="component" value="Unassembled WGS sequence"/>
</dbReference>
<protein>
    <submittedName>
        <fullName evidence="2">Uncharacterized protein</fullName>
    </submittedName>
</protein>
<evidence type="ECO:0000313" key="2">
    <source>
        <dbReference type="EMBL" id="KAA8910227.1"/>
    </source>
</evidence>
<dbReference type="EMBL" id="VXIS01000048">
    <property type="protein sequence ID" value="KAA8910227.1"/>
    <property type="molecule type" value="Genomic_DNA"/>
</dbReference>
<reference evidence="2 3" key="1">
    <citation type="submission" date="2019-09" db="EMBL/GenBank/DDBJ databases">
        <title>Draft genome of the ectomycorrhizal ascomycete Sphaerosporella brunnea.</title>
        <authorList>
            <consortium name="DOE Joint Genome Institute"/>
            <person name="Benucci G.M."/>
            <person name="Marozzi G."/>
            <person name="Antonielli L."/>
            <person name="Sanchez S."/>
            <person name="Marco P."/>
            <person name="Wang X."/>
            <person name="Falini L.B."/>
            <person name="Barry K."/>
            <person name="Haridas S."/>
            <person name="Lipzen A."/>
            <person name="Labutti K."/>
            <person name="Grigoriev I.V."/>
            <person name="Murat C."/>
            <person name="Martin F."/>
            <person name="Albertini E."/>
            <person name="Donnini D."/>
            <person name="Bonito G."/>
        </authorList>
    </citation>
    <scope>NUCLEOTIDE SEQUENCE [LARGE SCALE GENOMIC DNA]</scope>
    <source>
        <strain evidence="2 3">Sb_GMNB300</strain>
    </source>
</reference>
<evidence type="ECO:0000256" key="1">
    <source>
        <dbReference type="SAM" id="MobiDB-lite"/>
    </source>
</evidence>
<sequence>MIRNDTHHPNCSDPPPVPPVQSSSDQGKDSVHVLEADNFPGFSVVEPKHSRFLGVLEAQRRGIGSGTSAAAAATEADDLPVFPIVERKKSRFLGILEASRRGIGLDTSVPAAAAADKQKDQA</sequence>
<feature type="compositionally biased region" description="Basic and acidic residues" evidence="1">
    <location>
        <begin position="1"/>
        <end position="10"/>
    </location>
</feature>
<dbReference type="InParanoid" id="A0A5J5F264"/>
<gene>
    <name evidence="2" type="ORF">FN846DRAFT_905086</name>
</gene>
<organism evidence="2 3">
    <name type="scientific">Sphaerosporella brunnea</name>
    <dbReference type="NCBI Taxonomy" id="1250544"/>
    <lineage>
        <taxon>Eukaryota</taxon>
        <taxon>Fungi</taxon>
        <taxon>Dikarya</taxon>
        <taxon>Ascomycota</taxon>
        <taxon>Pezizomycotina</taxon>
        <taxon>Pezizomycetes</taxon>
        <taxon>Pezizales</taxon>
        <taxon>Pyronemataceae</taxon>
        <taxon>Sphaerosporella</taxon>
    </lineage>
</organism>